<keyword evidence="3" id="KW-0274">FAD</keyword>
<comment type="similarity">
    <text evidence="4">Belongs to the oxidoreductase MdaB family.</text>
</comment>
<gene>
    <name evidence="6" type="ORF">BS640_06735</name>
</gene>
<evidence type="ECO:0000256" key="2">
    <source>
        <dbReference type="ARBA" id="ARBA00022630"/>
    </source>
</evidence>
<evidence type="ECO:0000256" key="3">
    <source>
        <dbReference type="ARBA" id="ARBA00022827"/>
    </source>
</evidence>
<dbReference type="Pfam" id="PF02525">
    <property type="entry name" value="Flavodoxin_2"/>
    <property type="match status" value="1"/>
</dbReference>
<keyword evidence="2" id="KW-0285">Flavoprotein</keyword>
<dbReference type="PANTHER" id="PTHR46305:SF3">
    <property type="entry name" value="NADPH:QUINONE OXIDOREDUCTASE MDAB"/>
    <property type="match status" value="1"/>
</dbReference>
<dbReference type="PANTHER" id="PTHR46305">
    <property type="match status" value="1"/>
</dbReference>
<dbReference type="STRING" id="1646377.BS640_06735"/>
<evidence type="ECO:0000256" key="4">
    <source>
        <dbReference type="ARBA" id="ARBA00037981"/>
    </source>
</evidence>
<dbReference type="RefSeq" id="WP_017490576.1">
    <property type="nucleotide sequence ID" value="NZ_CP049603.1"/>
</dbReference>
<dbReference type="AlphaFoldDB" id="A0A1X0WHK0"/>
<protein>
    <submittedName>
        <fullName evidence="6">Flavodoxin</fullName>
    </submittedName>
</protein>
<evidence type="ECO:0000259" key="5">
    <source>
        <dbReference type="Pfam" id="PF02525"/>
    </source>
</evidence>
<dbReference type="Gene3D" id="3.40.50.360">
    <property type="match status" value="1"/>
</dbReference>
<evidence type="ECO:0000313" key="6">
    <source>
        <dbReference type="EMBL" id="ORJ26262.1"/>
    </source>
</evidence>
<feature type="domain" description="Flavodoxin-like fold" evidence="5">
    <location>
        <begin position="2"/>
        <end position="184"/>
    </location>
</feature>
<dbReference type="InterPro" id="IPR052397">
    <property type="entry name" value="NADPH-QR_MdaB"/>
</dbReference>
<dbReference type="GeneID" id="93565389"/>
<name>A0A1X0WHK0_9GAMM</name>
<keyword evidence="7" id="KW-1185">Reference proteome</keyword>
<dbReference type="InterPro" id="IPR003680">
    <property type="entry name" value="Flavodoxin_fold"/>
</dbReference>
<accession>A0A1X0WHK0</accession>
<dbReference type="EMBL" id="MRWE01000008">
    <property type="protein sequence ID" value="ORJ26262.1"/>
    <property type="molecule type" value="Genomic_DNA"/>
</dbReference>
<comment type="caution">
    <text evidence="6">The sequence shown here is derived from an EMBL/GenBank/DDBJ whole genome shotgun (WGS) entry which is preliminary data.</text>
</comment>
<dbReference type="SUPFAM" id="SSF52218">
    <property type="entry name" value="Flavoproteins"/>
    <property type="match status" value="1"/>
</dbReference>
<sequence>MKNVLIVNAHQFYEGMSSGSLNKLLVDTLAAEMHSLGYEVQHTHIDQGYEINEEVQKHLWADIIITQSPVYWFGNPWIYKKYVDEVFTAGLMQQSFLADDGRTRQDPDRQYGSGGKMQGKKYMLSLTWNAPEAAFNNPHQALFSGKSVDDVFAHNTANYRFCGVEVVPSFSCYDVLKSPSVDSDVLRLKQHLRTVFA</sequence>
<dbReference type="InterPro" id="IPR029039">
    <property type="entry name" value="Flavoprotein-like_sf"/>
</dbReference>
<evidence type="ECO:0000313" key="7">
    <source>
        <dbReference type="Proteomes" id="UP000192536"/>
    </source>
</evidence>
<proteinExistence type="inferred from homology"/>
<reference evidence="6 7" key="1">
    <citation type="journal article" date="2017" name="Int. J. Syst. Evol. Microbiol.">
        <title>Rouxiella badensis sp. nov. and Rouxiella silvae sp. nov. isolated from peat bog soil in Germany and emendation of the genus description.</title>
        <authorList>
            <person name="Le Fleche-Mateos A."/>
            <person name="Kugler J.H."/>
            <person name="Hansen S.H."/>
            <person name="Syldatk C."/>
            <person name="Hausmann R."/>
            <person name="Lomprez F."/>
            <person name="Vandenbogaert M."/>
            <person name="Manuguerra J.C."/>
            <person name="Grimont P.A."/>
        </authorList>
    </citation>
    <scope>NUCLEOTIDE SEQUENCE [LARGE SCALE GENOMIC DNA]</scope>
    <source>
        <strain evidence="6 7">DSM 100043</strain>
    </source>
</reference>
<dbReference type="Proteomes" id="UP000192536">
    <property type="component" value="Unassembled WGS sequence"/>
</dbReference>
<comment type="cofactor">
    <cofactor evidence="1">
        <name>FAD</name>
        <dbReference type="ChEBI" id="CHEBI:57692"/>
    </cofactor>
</comment>
<organism evidence="6 7">
    <name type="scientific">Rouxiella badensis</name>
    <dbReference type="NCBI Taxonomy" id="1646377"/>
    <lineage>
        <taxon>Bacteria</taxon>
        <taxon>Pseudomonadati</taxon>
        <taxon>Pseudomonadota</taxon>
        <taxon>Gammaproteobacteria</taxon>
        <taxon>Enterobacterales</taxon>
        <taxon>Yersiniaceae</taxon>
        <taxon>Rouxiella</taxon>
    </lineage>
</organism>
<evidence type="ECO:0000256" key="1">
    <source>
        <dbReference type="ARBA" id="ARBA00001974"/>
    </source>
</evidence>